<dbReference type="CDD" id="cd01679">
    <property type="entry name" value="RNR_I"/>
    <property type="match status" value="1"/>
</dbReference>
<dbReference type="InterPro" id="IPR008926">
    <property type="entry name" value="RNR_R1-su_N"/>
</dbReference>
<dbReference type="InterPro" id="IPR005144">
    <property type="entry name" value="ATP-cone_dom"/>
</dbReference>
<dbReference type="Pfam" id="PF02867">
    <property type="entry name" value="Ribonuc_red_lgC"/>
    <property type="match status" value="1"/>
</dbReference>
<evidence type="ECO:0000256" key="3">
    <source>
        <dbReference type="ARBA" id="ARBA00022533"/>
    </source>
</evidence>
<evidence type="ECO:0000313" key="13">
    <source>
        <dbReference type="EMBL" id="CAK7922237.1"/>
    </source>
</evidence>
<dbReference type="EMBL" id="OZ004260">
    <property type="protein sequence ID" value="CAK7922237.1"/>
    <property type="molecule type" value="Genomic_DNA"/>
</dbReference>
<evidence type="ECO:0000256" key="7">
    <source>
        <dbReference type="ARBA" id="ARBA00023116"/>
    </source>
</evidence>
<evidence type="ECO:0000259" key="12">
    <source>
        <dbReference type="PROSITE" id="PS51161"/>
    </source>
</evidence>
<accession>A0ABP0EQX3</accession>
<dbReference type="InterPro" id="IPR013346">
    <property type="entry name" value="NrdE_NrdA_C"/>
</dbReference>
<dbReference type="PROSITE" id="PS51161">
    <property type="entry name" value="ATP_CONE"/>
    <property type="match status" value="1"/>
</dbReference>
<evidence type="ECO:0000256" key="4">
    <source>
        <dbReference type="ARBA" id="ARBA00022741"/>
    </source>
</evidence>
<evidence type="ECO:0000313" key="14">
    <source>
        <dbReference type="Proteomes" id="UP001497600"/>
    </source>
</evidence>
<dbReference type="Pfam" id="PF00317">
    <property type="entry name" value="Ribonuc_red_lgN"/>
    <property type="match status" value="1"/>
</dbReference>
<dbReference type="InterPro" id="IPR013509">
    <property type="entry name" value="RNR_lsu_N"/>
</dbReference>
<dbReference type="PANTHER" id="PTHR11573">
    <property type="entry name" value="RIBONUCLEOSIDE-DIPHOSPHATE REDUCTASE LARGE CHAIN"/>
    <property type="match status" value="1"/>
</dbReference>
<evidence type="ECO:0000256" key="6">
    <source>
        <dbReference type="ARBA" id="ARBA00023002"/>
    </source>
</evidence>
<proteinExistence type="inferred from homology"/>
<sequence>MTQEMSLNTDKGVDVIGYPKVGLKKKAFDPSRLRKLLEDLSYNLDGKNLDIDRLVDNVTKSLPAFLDIDELFDLAAETAASRVTLHPDYSILAARLIATKLQRNNHLSFSENVKRLTSYENPRTHKKYSLVSKAFENTVTEYSEFFDSLIDEKRDFEFSYFGIKTLEKSYLLKLNESVAETPQFMFMRVAIGIHGSDLDSVRDTYELMSQKYFIHASPTLYNAGSEYNFLSSCFLVAMEEDSIDGIYKTLHTTALVSKSSGGIGLHVHNIRGSGSYIASSNGISSGLVPMLRVFNDTARYVDQGGNKRPGAFAIYLEPWHCDIFAVLELRKNHGKEELRTRDLFYGLWVPDLFMKRVKADKDWSLFSPNEAPGLSDCFGDEFEKLFEKYEAEGRAVKVIKAQKLWHSIIESQTETGGPYMLYKDACNKKSNQQNLGVIKSSNLCCEVVEYSSPEETAVCNLGSLALPSFLKSDKSRISVDYAKLHSVTKVLTKNLNKVIDVTKYPVASSQTSNMRHRPIAVGVQGLADLFLELRLPFDSSDAKKVNIQIFETIYHAAVEQSVELAISEGAYETFQGSPASKGLLQFDLWDNHKPTNLYNDWDDLKERVKMFGLRNSLLVAPMPTASTSQILGFNECFEPYTSNIYSRRVLAGEYQVVNKYLLKDLIDLGVWNSALKDKIIMQNGSIQGISGIPQDIKDLYRTVWEIPQKNIINMAADRAKFIDQSQSMNIHMQNPTLGKLTSCHFYGWEIGLKTGMYYLRTQAAARAIQFSLDTEEADKLSHVNIEKQLKRRKFNSDLTTPEKRDENNEDDLENGTNNRKRQRGEYAYNTPTSQPRTISEEEYDIHDTTPVACDITNPENCDSCSG</sequence>
<keyword evidence="6 10" id="KW-0560">Oxidoreductase</keyword>
<comment type="similarity">
    <text evidence="1 10">Belongs to the ribonucleoside diphosphate reductase large chain family.</text>
</comment>
<dbReference type="PANTHER" id="PTHR11573:SF28">
    <property type="entry name" value="RIBONUCLEOSIDE-DIPHOSPHATE REDUCTASE"/>
    <property type="match status" value="1"/>
</dbReference>
<dbReference type="EC" id="1.17.4.1" evidence="2 10"/>
<organism evidence="13 14">
    <name type="scientific">[Candida] anglica</name>
    <dbReference type="NCBI Taxonomy" id="148631"/>
    <lineage>
        <taxon>Eukaryota</taxon>
        <taxon>Fungi</taxon>
        <taxon>Dikarya</taxon>
        <taxon>Ascomycota</taxon>
        <taxon>Saccharomycotina</taxon>
        <taxon>Pichiomycetes</taxon>
        <taxon>Debaryomycetaceae</taxon>
        <taxon>Kurtzmaniella</taxon>
    </lineage>
</organism>
<keyword evidence="4 9" id="KW-0547">Nucleotide-binding</keyword>
<evidence type="ECO:0000256" key="1">
    <source>
        <dbReference type="ARBA" id="ARBA00010406"/>
    </source>
</evidence>
<keyword evidence="3" id="KW-0021">Allosteric enzyme</keyword>
<evidence type="ECO:0000256" key="10">
    <source>
        <dbReference type="RuleBase" id="RU003410"/>
    </source>
</evidence>
<evidence type="ECO:0000256" key="11">
    <source>
        <dbReference type="SAM" id="MobiDB-lite"/>
    </source>
</evidence>
<comment type="function">
    <text evidence="8 10">Provides the precursors necessary for DNA synthesis. Catalyzes the biosynthesis of deoxyribonucleotides from the corresponding ribonucleotides.</text>
</comment>
<dbReference type="SUPFAM" id="SSF51998">
    <property type="entry name" value="PFL-like glycyl radical enzymes"/>
    <property type="match status" value="1"/>
</dbReference>
<feature type="domain" description="ATP-cone" evidence="12">
    <location>
        <begin position="13"/>
        <end position="107"/>
    </location>
</feature>
<evidence type="ECO:0000256" key="8">
    <source>
        <dbReference type="ARBA" id="ARBA00024942"/>
    </source>
</evidence>
<evidence type="ECO:0000256" key="2">
    <source>
        <dbReference type="ARBA" id="ARBA00012274"/>
    </source>
</evidence>
<keyword evidence="14" id="KW-1185">Reference proteome</keyword>
<dbReference type="SUPFAM" id="SSF48168">
    <property type="entry name" value="R1 subunit of ribonucleotide reductase, N-terminal domain"/>
    <property type="match status" value="1"/>
</dbReference>
<name>A0ABP0EQX3_9ASCO</name>
<evidence type="ECO:0000256" key="9">
    <source>
        <dbReference type="PROSITE-ProRule" id="PRU00492"/>
    </source>
</evidence>
<comment type="catalytic activity">
    <reaction evidence="10">
        <text>a 2'-deoxyribonucleoside 5'-diphosphate + [thioredoxin]-disulfide + H2O = a ribonucleoside 5'-diphosphate + [thioredoxin]-dithiol</text>
        <dbReference type="Rhea" id="RHEA:23252"/>
        <dbReference type="Rhea" id="RHEA-COMP:10698"/>
        <dbReference type="Rhea" id="RHEA-COMP:10700"/>
        <dbReference type="ChEBI" id="CHEBI:15377"/>
        <dbReference type="ChEBI" id="CHEBI:29950"/>
        <dbReference type="ChEBI" id="CHEBI:50058"/>
        <dbReference type="ChEBI" id="CHEBI:57930"/>
        <dbReference type="ChEBI" id="CHEBI:73316"/>
        <dbReference type="EC" id="1.17.4.1"/>
    </reaction>
</comment>
<dbReference type="InterPro" id="IPR039718">
    <property type="entry name" value="Rrm1"/>
</dbReference>
<evidence type="ECO:0000256" key="5">
    <source>
        <dbReference type="ARBA" id="ARBA00022840"/>
    </source>
</evidence>
<feature type="region of interest" description="Disordered" evidence="11">
    <location>
        <begin position="794"/>
        <end position="844"/>
    </location>
</feature>
<dbReference type="PROSITE" id="PS00089">
    <property type="entry name" value="RIBORED_LARGE"/>
    <property type="match status" value="1"/>
</dbReference>
<protein>
    <recommendedName>
        <fullName evidence="2 10">Ribonucleoside-diphosphate reductase</fullName>
        <ecNumber evidence="2 10">1.17.4.1</ecNumber>
    </recommendedName>
</protein>
<gene>
    <name evidence="13" type="primary">RNR3</name>
    <name evidence="13" type="ORF">CAAN4_H24322</name>
</gene>
<dbReference type="Proteomes" id="UP001497600">
    <property type="component" value="Chromosome H"/>
</dbReference>
<reference evidence="13 14" key="1">
    <citation type="submission" date="2024-01" db="EMBL/GenBank/DDBJ databases">
        <authorList>
            <consortium name="Genoscope - CEA"/>
            <person name="William W."/>
        </authorList>
    </citation>
    <scope>NUCLEOTIDE SEQUENCE [LARGE SCALE GENOMIC DNA]</scope>
    <source>
        <strain evidence="13 14">29B2s-10</strain>
    </source>
</reference>
<keyword evidence="7 10" id="KW-0215">Deoxyribonucleotide synthesis</keyword>
<keyword evidence="5 9" id="KW-0067">ATP-binding</keyword>
<dbReference type="NCBIfam" id="TIGR02506">
    <property type="entry name" value="NrdE_NrdA"/>
    <property type="match status" value="1"/>
</dbReference>
<dbReference type="PRINTS" id="PR01183">
    <property type="entry name" value="RIBORDTASEM1"/>
</dbReference>
<dbReference type="InterPro" id="IPR000788">
    <property type="entry name" value="RNR_lg_C"/>
</dbReference>
<dbReference type="Gene3D" id="3.20.70.20">
    <property type="match status" value="1"/>
</dbReference>